<keyword evidence="7 8" id="KW-0539">Nucleus</keyword>
<dbReference type="InterPro" id="IPR009401">
    <property type="entry name" value="Med13_C"/>
</dbReference>
<dbReference type="InterPro" id="IPR041285">
    <property type="entry name" value="MID_MedPIWI"/>
</dbReference>
<evidence type="ECO:0000313" key="11">
    <source>
        <dbReference type="EMBL" id="MEQ2202299.1"/>
    </source>
</evidence>
<reference evidence="11 12" key="1">
    <citation type="submission" date="2021-06" db="EMBL/GenBank/DDBJ databases">
        <authorList>
            <person name="Palmer J.M."/>
        </authorList>
    </citation>
    <scope>NUCLEOTIDE SEQUENCE [LARGE SCALE GENOMIC DNA]</scope>
    <source>
        <strain evidence="11 12">XC_2019</strain>
        <tissue evidence="11">Muscle</tissue>
    </source>
</reference>
<dbReference type="InterPro" id="IPR051139">
    <property type="entry name" value="Mediator_complx_sub13"/>
</dbReference>
<dbReference type="Pfam" id="PF18296">
    <property type="entry name" value="MID_MedPIWI"/>
    <property type="match status" value="1"/>
</dbReference>
<evidence type="ECO:0000256" key="2">
    <source>
        <dbReference type="ARBA" id="ARBA00009354"/>
    </source>
</evidence>
<comment type="subcellular location">
    <subcellularLocation>
        <location evidence="1 8">Nucleus</location>
    </subcellularLocation>
</comment>
<feature type="domain" description="Mediator complex subunit Med13 C-terminal" evidence="9">
    <location>
        <begin position="218"/>
        <end position="351"/>
    </location>
</feature>
<proteinExistence type="inferred from homology"/>
<dbReference type="PANTHER" id="PTHR48249">
    <property type="entry name" value="MEDIATOR OF RNA POLYMERASE II TRANSCRIPTION SUBUNIT 13"/>
    <property type="match status" value="1"/>
</dbReference>
<gene>
    <name evidence="11" type="ORF">XENOCAPTIV_012735</name>
</gene>
<dbReference type="EMBL" id="JAHRIN010033636">
    <property type="protein sequence ID" value="MEQ2202299.1"/>
    <property type="molecule type" value="Genomic_DNA"/>
</dbReference>
<evidence type="ECO:0000313" key="12">
    <source>
        <dbReference type="Proteomes" id="UP001434883"/>
    </source>
</evidence>
<keyword evidence="5 8" id="KW-0010">Activator</keyword>
<name>A0ABV0R2G6_9TELE</name>
<dbReference type="PANTHER" id="PTHR48249:SF4">
    <property type="entry name" value="MEDIATOR OF RNA POLYMERASE II TRANSCRIPTION SUBUNIT 13"/>
    <property type="match status" value="1"/>
</dbReference>
<evidence type="ECO:0000256" key="4">
    <source>
        <dbReference type="ARBA" id="ARBA00023015"/>
    </source>
</evidence>
<dbReference type="Proteomes" id="UP001434883">
    <property type="component" value="Unassembled WGS sequence"/>
</dbReference>
<comment type="caution">
    <text evidence="11">The sequence shown here is derived from an EMBL/GenBank/DDBJ whole genome shotgun (WGS) entry which is preliminary data.</text>
</comment>
<evidence type="ECO:0000256" key="8">
    <source>
        <dbReference type="RuleBase" id="RU364134"/>
    </source>
</evidence>
<keyword evidence="4 8" id="KW-0805">Transcription regulation</keyword>
<protein>
    <recommendedName>
        <fullName evidence="8">Mediator of RNA polymerase II transcription subunit 13</fullName>
    </recommendedName>
</protein>
<evidence type="ECO:0000256" key="1">
    <source>
        <dbReference type="ARBA" id="ARBA00004123"/>
    </source>
</evidence>
<evidence type="ECO:0000259" key="9">
    <source>
        <dbReference type="Pfam" id="PF06333"/>
    </source>
</evidence>
<keyword evidence="6 8" id="KW-0804">Transcription</keyword>
<sequence>MERDKVGKPTDGESHAVSYPPAIVVYIVDPFSYENADKEVHSSTSTLGLLRCFMEMLPFLPAHIRNAISVQIVPCQYLLQPVHSGDRHIYVQHLKSLAFSVYTQCRRPLPNSTNFKALTGFGPGLALDMALKSPEVNALTFAKAVGVVCWPGSGDLTTMEGGDWAAWQDGPRRAERKHGSYSLQSKHTLILMCGISAADTPSILSACLVAMEPQGSFDTSCTHILVFPTSAMVQVNANTSEPIDISFNPINPVLVVVCAVQGQGADRMESHEEALSILQQPMALGFFISTVKAGPLPDWFWAACPEAQNQCPLFLKASLHLHVSSVQSDELLHSKHSHPLDSNHTSDVLRYEPSRLVQQQQLNLSHFNEN</sequence>
<keyword evidence="12" id="KW-1185">Reference proteome</keyword>
<dbReference type="Pfam" id="PF06333">
    <property type="entry name" value="Med13_C"/>
    <property type="match status" value="1"/>
</dbReference>
<evidence type="ECO:0000256" key="5">
    <source>
        <dbReference type="ARBA" id="ARBA00023159"/>
    </source>
</evidence>
<comment type="similarity">
    <text evidence="2 8">Belongs to the Mediator complex subunit 13 family.</text>
</comment>
<evidence type="ECO:0000256" key="7">
    <source>
        <dbReference type="ARBA" id="ARBA00023242"/>
    </source>
</evidence>
<comment type="subunit">
    <text evidence="8">Component of the Mediator complex.</text>
</comment>
<evidence type="ECO:0000256" key="6">
    <source>
        <dbReference type="ARBA" id="ARBA00023163"/>
    </source>
</evidence>
<evidence type="ECO:0000259" key="10">
    <source>
        <dbReference type="Pfam" id="PF18296"/>
    </source>
</evidence>
<feature type="domain" description="MID" evidence="10">
    <location>
        <begin position="13"/>
        <end position="107"/>
    </location>
</feature>
<organism evidence="11 12">
    <name type="scientific">Xenoophorus captivus</name>
    <dbReference type="NCBI Taxonomy" id="1517983"/>
    <lineage>
        <taxon>Eukaryota</taxon>
        <taxon>Metazoa</taxon>
        <taxon>Chordata</taxon>
        <taxon>Craniata</taxon>
        <taxon>Vertebrata</taxon>
        <taxon>Euteleostomi</taxon>
        <taxon>Actinopterygii</taxon>
        <taxon>Neopterygii</taxon>
        <taxon>Teleostei</taxon>
        <taxon>Neoteleostei</taxon>
        <taxon>Acanthomorphata</taxon>
        <taxon>Ovalentaria</taxon>
        <taxon>Atherinomorphae</taxon>
        <taxon>Cyprinodontiformes</taxon>
        <taxon>Goodeidae</taxon>
        <taxon>Xenoophorus</taxon>
    </lineage>
</organism>
<accession>A0ABV0R2G6</accession>
<comment type="function">
    <text evidence="8">Component of the Mediator complex, a coactivator involved in regulated transcription of nearly all RNA polymerase II-dependent genes. Mediator functions as a bridge to convey information from gene-specific regulatory proteins to the basal RNA polymerase II transcription machinery. Mediator is recruited to promoters by direct interactions with regulatory proteins and serves as a scaffold for the assembly of a functional preinitiation complex with RNA polymerase II and the general transcription factors.</text>
</comment>
<evidence type="ECO:0000256" key="3">
    <source>
        <dbReference type="ARBA" id="ARBA00022491"/>
    </source>
</evidence>
<keyword evidence="3 8" id="KW-0678">Repressor</keyword>